<feature type="transmembrane region" description="Helical" evidence="6">
    <location>
        <begin position="141"/>
        <end position="169"/>
    </location>
</feature>
<dbReference type="GO" id="GO:0016020">
    <property type="term" value="C:membrane"/>
    <property type="evidence" value="ECO:0007669"/>
    <property type="project" value="UniProtKB-SubCell"/>
</dbReference>
<gene>
    <name evidence="7" type="ORF">BC938DRAFT_476354</name>
</gene>
<dbReference type="InterPro" id="IPR050598">
    <property type="entry name" value="AminoAcid_Transporter"/>
</dbReference>
<dbReference type="Gene3D" id="1.20.1740.10">
    <property type="entry name" value="Amino acid/polyamine transporter I"/>
    <property type="match status" value="1"/>
</dbReference>
<evidence type="ECO:0000256" key="3">
    <source>
        <dbReference type="ARBA" id="ARBA00022989"/>
    </source>
</evidence>
<organism evidence="7 8">
    <name type="scientific">Jimgerdemannia flammicorona</name>
    <dbReference type="NCBI Taxonomy" id="994334"/>
    <lineage>
        <taxon>Eukaryota</taxon>
        <taxon>Fungi</taxon>
        <taxon>Fungi incertae sedis</taxon>
        <taxon>Mucoromycota</taxon>
        <taxon>Mucoromycotina</taxon>
        <taxon>Endogonomycetes</taxon>
        <taxon>Endogonales</taxon>
        <taxon>Endogonaceae</taxon>
        <taxon>Jimgerdemannia</taxon>
    </lineage>
</organism>
<feature type="transmembrane region" description="Helical" evidence="6">
    <location>
        <begin position="189"/>
        <end position="208"/>
    </location>
</feature>
<evidence type="ECO:0000256" key="2">
    <source>
        <dbReference type="ARBA" id="ARBA00022692"/>
    </source>
</evidence>
<feature type="compositionally biased region" description="Acidic residues" evidence="5">
    <location>
        <begin position="23"/>
        <end position="36"/>
    </location>
</feature>
<evidence type="ECO:0000256" key="5">
    <source>
        <dbReference type="SAM" id="MobiDB-lite"/>
    </source>
</evidence>
<keyword evidence="2 6" id="KW-0812">Transmembrane</keyword>
<dbReference type="Proteomes" id="UP000274822">
    <property type="component" value="Unassembled WGS sequence"/>
</dbReference>
<evidence type="ECO:0000256" key="6">
    <source>
        <dbReference type="SAM" id="Phobius"/>
    </source>
</evidence>
<comment type="caution">
    <text evidence="7">The sequence shown here is derived from an EMBL/GenBank/DDBJ whole genome shotgun (WGS) entry which is preliminary data.</text>
</comment>
<evidence type="ECO:0000313" key="7">
    <source>
        <dbReference type="EMBL" id="RUS32069.1"/>
    </source>
</evidence>
<dbReference type="EMBL" id="RBNJ01002343">
    <property type="protein sequence ID" value="RUS32069.1"/>
    <property type="molecule type" value="Genomic_DNA"/>
</dbReference>
<reference evidence="7 8" key="1">
    <citation type="journal article" date="2018" name="New Phytol.">
        <title>Phylogenomics of Endogonaceae and evolution of mycorrhizas within Mucoromycota.</title>
        <authorList>
            <person name="Chang Y."/>
            <person name="Desiro A."/>
            <person name="Na H."/>
            <person name="Sandor L."/>
            <person name="Lipzen A."/>
            <person name="Clum A."/>
            <person name="Barry K."/>
            <person name="Grigoriev I.V."/>
            <person name="Martin F.M."/>
            <person name="Stajich J.E."/>
            <person name="Smith M.E."/>
            <person name="Bonito G."/>
            <person name="Spatafora J.W."/>
        </authorList>
    </citation>
    <scope>NUCLEOTIDE SEQUENCE [LARGE SCALE GENOMIC DNA]</scope>
    <source>
        <strain evidence="7 8">AD002</strain>
    </source>
</reference>
<sequence length="209" mass="22743">MPQDSTRSTLRQQRRDLQHTFELEEIPDDGDYEDELDHFLDSPRLSRAHNDGDGDDNNDDDDDDAISLNSDEESFLPGAYHRDPSTFSLFSVPDTIPIIQLTSTQLRGPIDLQKKVTFLNGLTLVVGLMIGSGLFSSPGPILAHTGAVGTSLVIWLVSGLLAITGALCYAELGTMLPMNGGEAVYLERAFGSLVSFLFGFVAIVALKVR</sequence>
<evidence type="ECO:0000256" key="4">
    <source>
        <dbReference type="ARBA" id="ARBA00023136"/>
    </source>
</evidence>
<evidence type="ECO:0008006" key="9">
    <source>
        <dbReference type="Google" id="ProtNLM"/>
    </source>
</evidence>
<feature type="transmembrane region" description="Helical" evidence="6">
    <location>
        <begin position="116"/>
        <end position="135"/>
    </location>
</feature>
<keyword evidence="4 6" id="KW-0472">Membrane</keyword>
<feature type="compositionally biased region" description="Acidic residues" evidence="5">
    <location>
        <begin position="53"/>
        <end position="69"/>
    </location>
</feature>
<dbReference type="PANTHER" id="PTHR11785:SF512">
    <property type="entry name" value="SOBREMESA, ISOFORM B"/>
    <property type="match status" value="1"/>
</dbReference>
<evidence type="ECO:0000256" key="1">
    <source>
        <dbReference type="ARBA" id="ARBA00004141"/>
    </source>
</evidence>
<feature type="compositionally biased region" description="Polar residues" evidence="5">
    <location>
        <begin position="1"/>
        <end position="11"/>
    </location>
</feature>
<evidence type="ECO:0000313" key="8">
    <source>
        <dbReference type="Proteomes" id="UP000274822"/>
    </source>
</evidence>
<proteinExistence type="predicted"/>
<dbReference type="PANTHER" id="PTHR11785">
    <property type="entry name" value="AMINO ACID TRANSPORTER"/>
    <property type="match status" value="1"/>
</dbReference>
<dbReference type="Pfam" id="PF13520">
    <property type="entry name" value="AA_permease_2"/>
    <property type="match status" value="1"/>
</dbReference>
<keyword evidence="8" id="KW-1185">Reference proteome</keyword>
<dbReference type="AlphaFoldDB" id="A0A433QQN2"/>
<comment type="subcellular location">
    <subcellularLocation>
        <location evidence="1">Membrane</location>
        <topology evidence="1">Multi-pass membrane protein</topology>
    </subcellularLocation>
</comment>
<feature type="region of interest" description="Disordered" evidence="5">
    <location>
        <begin position="1"/>
        <end position="69"/>
    </location>
</feature>
<dbReference type="GO" id="GO:0015179">
    <property type="term" value="F:L-amino acid transmembrane transporter activity"/>
    <property type="evidence" value="ECO:0007669"/>
    <property type="project" value="TreeGrafter"/>
</dbReference>
<keyword evidence="3 6" id="KW-1133">Transmembrane helix</keyword>
<feature type="compositionally biased region" description="Basic and acidic residues" evidence="5">
    <location>
        <begin position="13"/>
        <end position="22"/>
    </location>
</feature>
<accession>A0A433QQN2</accession>
<name>A0A433QQN2_9FUNG</name>
<protein>
    <recommendedName>
        <fullName evidence="9">Amino acid permease-domain-containing protein</fullName>
    </recommendedName>
</protein>
<dbReference type="InterPro" id="IPR002293">
    <property type="entry name" value="AA/rel_permease1"/>
</dbReference>